<evidence type="ECO:0000313" key="1">
    <source>
        <dbReference type="EMBL" id="TNN27999.1"/>
    </source>
</evidence>
<sequence>MKCWRRTEHLLWWAVCPRRRSEPKAEAQLLGSGSAASGPRDVFNNTEWALPPITTRYKRPVSAVGQMLQRLRSSQLIRFLGSGRLELFSLHMWTEHSSNAAQDTFLKLGLCDAHSLEFERD</sequence>
<evidence type="ECO:0000313" key="2">
    <source>
        <dbReference type="Proteomes" id="UP000314294"/>
    </source>
</evidence>
<reference evidence="1 2" key="1">
    <citation type="submission" date="2019-03" db="EMBL/GenBank/DDBJ databases">
        <title>First draft genome of Liparis tanakae, snailfish: a comprehensive survey of snailfish specific genes.</title>
        <authorList>
            <person name="Kim W."/>
            <person name="Song I."/>
            <person name="Jeong J.-H."/>
            <person name="Kim D."/>
            <person name="Kim S."/>
            <person name="Ryu S."/>
            <person name="Song J.Y."/>
            <person name="Lee S.K."/>
        </authorList>
    </citation>
    <scope>NUCLEOTIDE SEQUENCE [LARGE SCALE GENOMIC DNA]</scope>
    <source>
        <tissue evidence="1">Muscle</tissue>
    </source>
</reference>
<accession>A0A4Z2EGJ1</accession>
<dbReference type="Proteomes" id="UP000314294">
    <property type="component" value="Unassembled WGS sequence"/>
</dbReference>
<proteinExistence type="predicted"/>
<gene>
    <name evidence="1" type="ORF">EYF80_061853</name>
</gene>
<keyword evidence="2" id="KW-1185">Reference proteome</keyword>
<name>A0A4Z2EGJ1_9TELE</name>
<dbReference type="EMBL" id="SRLO01007435">
    <property type="protein sequence ID" value="TNN27999.1"/>
    <property type="molecule type" value="Genomic_DNA"/>
</dbReference>
<protein>
    <submittedName>
        <fullName evidence="1">Uncharacterized protein</fullName>
    </submittedName>
</protein>
<comment type="caution">
    <text evidence="1">The sequence shown here is derived from an EMBL/GenBank/DDBJ whole genome shotgun (WGS) entry which is preliminary data.</text>
</comment>
<organism evidence="1 2">
    <name type="scientific">Liparis tanakae</name>
    <name type="common">Tanaka's snailfish</name>
    <dbReference type="NCBI Taxonomy" id="230148"/>
    <lineage>
        <taxon>Eukaryota</taxon>
        <taxon>Metazoa</taxon>
        <taxon>Chordata</taxon>
        <taxon>Craniata</taxon>
        <taxon>Vertebrata</taxon>
        <taxon>Euteleostomi</taxon>
        <taxon>Actinopterygii</taxon>
        <taxon>Neopterygii</taxon>
        <taxon>Teleostei</taxon>
        <taxon>Neoteleostei</taxon>
        <taxon>Acanthomorphata</taxon>
        <taxon>Eupercaria</taxon>
        <taxon>Perciformes</taxon>
        <taxon>Cottioidei</taxon>
        <taxon>Cottales</taxon>
        <taxon>Liparidae</taxon>
        <taxon>Liparis</taxon>
    </lineage>
</organism>
<dbReference type="AlphaFoldDB" id="A0A4Z2EGJ1"/>